<dbReference type="InterPro" id="IPR000322">
    <property type="entry name" value="Glyco_hydro_31_TIM"/>
</dbReference>
<dbReference type="Proteomes" id="UP001476798">
    <property type="component" value="Unassembled WGS sequence"/>
</dbReference>
<dbReference type="InterPro" id="IPR017853">
    <property type="entry name" value="GH"/>
</dbReference>
<keyword evidence="6" id="KW-1185">Reference proteome</keyword>
<gene>
    <name evidence="5" type="ORF">GOODEAATRI_004065</name>
</gene>
<dbReference type="PANTHER" id="PTHR22762:SF133">
    <property type="entry name" value="P-TYPE DOMAIN-CONTAINING PROTEIN"/>
    <property type="match status" value="1"/>
</dbReference>
<feature type="domain" description="Glycosyl hydrolase family 31 C-terminal" evidence="4">
    <location>
        <begin position="90"/>
        <end position="177"/>
    </location>
</feature>
<evidence type="ECO:0008006" key="7">
    <source>
        <dbReference type="Google" id="ProtNLM"/>
    </source>
</evidence>
<dbReference type="Pfam" id="PF21365">
    <property type="entry name" value="Glyco_hydro_31_3rd"/>
    <property type="match status" value="1"/>
</dbReference>
<comment type="caution">
    <text evidence="5">The sequence shown here is derived from an EMBL/GenBank/DDBJ whole genome shotgun (WGS) entry which is preliminary data.</text>
</comment>
<dbReference type="SUPFAM" id="SSF51445">
    <property type="entry name" value="(Trans)glycosidases"/>
    <property type="match status" value="1"/>
</dbReference>
<keyword evidence="2" id="KW-0378">Hydrolase</keyword>
<name>A0ABV0PVV5_9TELE</name>
<dbReference type="Gene3D" id="2.60.40.1180">
    <property type="entry name" value="Golgi alpha-mannosidase II"/>
    <property type="match status" value="2"/>
</dbReference>
<dbReference type="SUPFAM" id="SSF51011">
    <property type="entry name" value="Glycosyl hydrolase domain"/>
    <property type="match status" value="1"/>
</dbReference>
<evidence type="ECO:0000256" key="2">
    <source>
        <dbReference type="RuleBase" id="RU361185"/>
    </source>
</evidence>
<dbReference type="Gene3D" id="3.20.20.80">
    <property type="entry name" value="Glycosidases"/>
    <property type="match status" value="1"/>
</dbReference>
<sequence>MLEFSLFGISYTGADICGFFNPAEYEMCLRWMQLGAFYPYSRNHNGKGNPRQDPVSWDETFTEASRDVLNIRYTLLPYLYVLMFESHTKGSTVVRPLLHEFVKDKATWDIHTQFLWGPALLISPALGPGVTVVEGYLPNARWYDYHTAKDVNMRATKVSMITPLNHINLHVRGGYILPWQKPENNTFYSRKNPLGLIVALSDSGTAQGSFFWDDGEGIDTVGRNQYLHTTFSAEGKTLSSVVVHHGLVAADYVNLGLVKVWGAGTVKVTEATLTDYEGVLHSLYVQHNTDTEELIIDATSKDVPLHLPFSIIWRTG</sequence>
<dbReference type="PANTHER" id="PTHR22762">
    <property type="entry name" value="ALPHA-GLUCOSIDASE"/>
    <property type="match status" value="1"/>
</dbReference>
<feature type="non-terminal residue" evidence="5">
    <location>
        <position position="1"/>
    </location>
</feature>
<dbReference type="InterPro" id="IPR013780">
    <property type="entry name" value="Glyco_hydro_b"/>
</dbReference>
<evidence type="ECO:0000256" key="1">
    <source>
        <dbReference type="ARBA" id="ARBA00007806"/>
    </source>
</evidence>
<evidence type="ECO:0000313" key="5">
    <source>
        <dbReference type="EMBL" id="MEQ2187372.1"/>
    </source>
</evidence>
<dbReference type="EMBL" id="JAHRIO010090126">
    <property type="protein sequence ID" value="MEQ2187372.1"/>
    <property type="molecule type" value="Genomic_DNA"/>
</dbReference>
<dbReference type="Pfam" id="PF01055">
    <property type="entry name" value="Glyco_hydro_31_2nd"/>
    <property type="match status" value="1"/>
</dbReference>
<proteinExistence type="inferred from homology"/>
<evidence type="ECO:0000259" key="3">
    <source>
        <dbReference type="Pfam" id="PF01055"/>
    </source>
</evidence>
<comment type="similarity">
    <text evidence="1 2">Belongs to the glycosyl hydrolase 31 family.</text>
</comment>
<evidence type="ECO:0000259" key="4">
    <source>
        <dbReference type="Pfam" id="PF21365"/>
    </source>
</evidence>
<evidence type="ECO:0000313" key="6">
    <source>
        <dbReference type="Proteomes" id="UP001476798"/>
    </source>
</evidence>
<accession>A0ABV0PVV5</accession>
<reference evidence="5 6" key="1">
    <citation type="submission" date="2021-06" db="EMBL/GenBank/DDBJ databases">
        <authorList>
            <person name="Palmer J.M."/>
        </authorList>
    </citation>
    <scope>NUCLEOTIDE SEQUENCE [LARGE SCALE GENOMIC DNA]</scope>
    <source>
        <strain evidence="5 6">GA_2019</strain>
        <tissue evidence="5">Muscle</tissue>
    </source>
</reference>
<protein>
    <recommendedName>
        <fullName evidence="7">Sucrase</fullName>
    </recommendedName>
</protein>
<dbReference type="InterPro" id="IPR048395">
    <property type="entry name" value="Glyco_hydro_31_C"/>
</dbReference>
<organism evidence="5 6">
    <name type="scientific">Goodea atripinnis</name>
    <dbReference type="NCBI Taxonomy" id="208336"/>
    <lineage>
        <taxon>Eukaryota</taxon>
        <taxon>Metazoa</taxon>
        <taxon>Chordata</taxon>
        <taxon>Craniata</taxon>
        <taxon>Vertebrata</taxon>
        <taxon>Euteleostomi</taxon>
        <taxon>Actinopterygii</taxon>
        <taxon>Neopterygii</taxon>
        <taxon>Teleostei</taxon>
        <taxon>Neoteleostei</taxon>
        <taxon>Acanthomorphata</taxon>
        <taxon>Ovalentaria</taxon>
        <taxon>Atherinomorphae</taxon>
        <taxon>Cyprinodontiformes</taxon>
        <taxon>Goodeidae</taxon>
        <taxon>Goodea</taxon>
    </lineage>
</organism>
<feature type="domain" description="Glycoside hydrolase family 31 TIM barrel" evidence="3">
    <location>
        <begin position="1"/>
        <end position="81"/>
    </location>
</feature>
<keyword evidence="2" id="KW-0326">Glycosidase</keyword>